<dbReference type="GO" id="GO:0003723">
    <property type="term" value="F:RNA binding"/>
    <property type="evidence" value="ECO:0007669"/>
    <property type="project" value="InterPro"/>
</dbReference>
<feature type="chain" id="PRO_5004085082" evidence="4">
    <location>
        <begin position="17"/>
        <end position="298"/>
    </location>
</feature>
<dbReference type="InterPro" id="IPR016191">
    <property type="entry name" value="Ribonuclease/ribotoxin"/>
</dbReference>
<dbReference type="KEGG" id="ela:UCREL1_10498"/>
<dbReference type="GO" id="GO:0016787">
    <property type="term" value="F:hydrolase activity"/>
    <property type="evidence" value="ECO:0007669"/>
    <property type="project" value="UniProtKB-KW"/>
</dbReference>
<keyword evidence="4" id="KW-0732">Signal</keyword>
<accession>M7SYC0</accession>
<keyword evidence="2" id="KW-0378">Hydrolase</keyword>
<dbReference type="SUPFAM" id="SSF53933">
    <property type="entry name" value="Microbial ribonucleases"/>
    <property type="match status" value="1"/>
</dbReference>
<proteinExistence type="predicted"/>
<sequence length="298" mass="33205">MKLLVTLLAAFSCVCALTIPPPHGAIEPRHHLTSASKVQLEGNDAESAVTIDKSVMNSITAGGKKQDTDFSELHPVLPQSLVTTRDDAIDSPEDDSTAKQVKPILDEVDDYNRDHPRNRIPTFVMCHHPRTPQLSATVHHRDAILATLNEGHRLRRDVGYLDRPSFSGTHYPHQFQFTDLYSQSQSRVRRTDVGEVHGNMHMFPILVGGNQFVTGQHPFFDRVMFDDEGNYLGVMTWRSEWWWWCTPIHLFGDNNAAPDRGASASGVPGVDEAAMRTPPPQNGWVDARNPFGGGSHMP</sequence>
<dbReference type="Proteomes" id="UP000012174">
    <property type="component" value="Unassembled WGS sequence"/>
</dbReference>
<dbReference type="EMBL" id="KB707419">
    <property type="protein sequence ID" value="EMR62566.1"/>
    <property type="molecule type" value="Genomic_DNA"/>
</dbReference>
<feature type="signal peptide" evidence="4">
    <location>
        <begin position="1"/>
        <end position="16"/>
    </location>
</feature>
<keyword evidence="6" id="KW-1185">Reference proteome</keyword>
<dbReference type="HOGENOM" id="CLU_933935_0_0_1"/>
<dbReference type="OrthoDB" id="3857075at2759"/>
<feature type="region of interest" description="Disordered" evidence="3">
    <location>
        <begin position="273"/>
        <end position="298"/>
    </location>
</feature>
<evidence type="ECO:0000313" key="6">
    <source>
        <dbReference type="Proteomes" id="UP000012174"/>
    </source>
</evidence>
<evidence type="ECO:0000256" key="4">
    <source>
        <dbReference type="SAM" id="SignalP"/>
    </source>
</evidence>
<dbReference type="Gene3D" id="3.10.450.30">
    <property type="entry name" value="Microbial ribonucleases"/>
    <property type="match status" value="1"/>
</dbReference>
<evidence type="ECO:0000256" key="3">
    <source>
        <dbReference type="SAM" id="MobiDB-lite"/>
    </source>
</evidence>
<keyword evidence="1" id="KW-0540">Nuclease</keyword>
<name>M7SYC0_EUTLA</name>
<evidence type="ECO:0000256" key="2">
    <source>
        <dbReference type="ARBA" id="ARBA00022801"/>
    </source>
</evidence>
<reference evidence="6" key="1">
    <citation type="journal article" date="2013" name="Genome Announc.">
        <title>Draft genome sequence of the grapevine dieback fungus Eutypa lata UCR-EL1.</title>
        <authorList>
            <person name="Blanco-Ulate B."/>
            <person name="Rolshausen P.E."/>
            <person name="Cantu D."/>
        </authorList>
    </citation>
    <scope>NUCLEOTIDE SEQUENCE [LARGE SCALE GENOMIC DNA]</scope>
    <source>
        <strain evidence="6">UCR-EL1</strain>
    </source>
</reference>
<gene>
    <name evidence="5" type="ORF">UCREL1_10498</name>
</gene>
<evidence type="ECO:0000313" key="5">
    <source>
        <dbReference type="EMBL" id="EMR62566.1"/>
    </source>
</evidence>
<dbReference type="AlphaFoldDB" id="M7SYC0"/>
<dbReference type="GO" id="GO:0004540">
    <property type="term" value="F:RNA nuclease activity"/>
    <property type="evidence" value="ECO:0007669"/>
    <property type="project" value="InterPro"/>
</dbReference>
<protein>
    <submittedName>
        <fullName evidence="5">Uncharacterized protein</fullName>
    </submittedName>
</protein>
<evidence type="ECO:0000256" key="1">
    <source>
        <dbReference type="ARBA" id="ARBA00022722"/>
    </source>
</evidence>
<organism evidence="5 6">
    <name type="scientific">Eutypa lata (strain UCR-EL1)</name>
    <name type="common">Grapevine dieback disease fungus</name>
    <name type="synonym">Eutypa armeniacae</name>
    <dbReference type="NCBI Taxonomy" id="1287681"/>
    <lineage>
        <taxon>Eukaryota</taxon>
        <taxon>Fungi</taxon>
        <taxon>Dikarya</taxon>
        <taxon>Ascomycota</taxon>
        <taxon>Pezizomycotina</taxon>
        <taxon>Sordariomycetes</taxon>
        <taxon>Xylariomycetidae</taxon>
        <taxon>Xylariales</taxon>
        <taxon>Diatrypaceae</taxon>
        <taxon>Eutypa</taxon>
    </lineage>
</organism>